<dbReference type="OrthoDB" id="4918057at2759"/>
<evidence type="ECO:0000313" key="2">
    <source>
        <dbReference type="Proteomes" id="UP000236621"/>
    </source>
</evidence>
<protein>
    <submittedName>
        <fullName evidence="1">Protein kinase-like domain protein</fullName>
    </submittedName>
</protein>
<comment type="caution">
    <text evidence="1">The sequence shown here is derived from an EMBL/GenBank/DDBJ whole genome shotgun (WGS) entry which is preliminary data.</text>
</comment>
<reference evidence="1 2" key="1">
    <citation type="submission" date="2017-08" db="EMBL/GenBank/DDBJ databases">
        <title>Harnessing the power of phylogenomics to disentangle the directionality and signatures of interkingdom host jumping in the parasitic fungal genus Tolypocladium.</title>
        <authorList>
            <person name="Quandt C.A."/>
            <person name="Patterson W."/>
            <person name="Spatafora J.W."/>
        </authorList>
    </citation>
    <scope>NUCLEOTIDE SEQUENCE [LARGE SCALE GENOMIC DNA]</scope>
    <source>
        <strain evidence="1 2">CBS 113982</strain>
    </source>
</reference>
<gene>
    <name evidence="1" type="ORF">TCAP_05918</name>
</gene>
<sequence length="201" mass="23280">MEAYGQRGDDPFERGQFPDVDGLVAGEVIMKCWRKEYLSADDVLDELHTYFKRRHIVPSNECTRACLHISIIRVGLFHASTYSRPVSPPLPFPLFLPSPLSTLPLIELSSEITKTTRRTRPGRIGTAFSILQDVLPSSHHPICLHRHGVRRLRRCPMPNYHLDDKHLLDVRQGHVRHSDDHYRQHRLLSAYPDYVYQLGLR</sequence>
<dbReference type="STRING" id="45235.A0A2K3Q9K3"/>
<accession>A0A2K3Q9K3</accession>
<keyword evidence="2" id="KW-1185">Reference proteome</keyword>
<proteinExistence type="predicted"/>
<dbReference type="GO" id="GO:0016301">
    <property type="term" value="F:kinase activity"/>
    <property type="evidence" value="ECO:0007669"/>
    <property type="project" value="UniProtKB-KW"/>
</dbReference>
<keyword evidence="1" id="KW-0418">Kinase</keyword>
<dbReference type="AlphaFoldDB" id="A0A2K3Q9K3"/>
<keyword evidence="1" id="KW-0808">Transferase</keyword>
<evidence type="ECO:0000313" key="1">
    <source>
        <dbReference type="EMBL" id="PNY24143.1"/>
    </source>
</evidence>
<organism evidence="1 2">
    <name type="scientific">Tolypocladium capitatum</name>
    <dbReference type="NCBI Taxonomy" id="45235"/>
    <lineage>
        <taxon>Eukaryota</taxon>
        <taxon>Fungi</taxon>
        <taxon>Dikarya</taxon>
        <taxon>Ascomycota</taxon>
        <taxon>Pezizomycotina</taxon>
        <taxon>Sordariomycetes</taxon>
        <taxon>Hypocreomycetidae</taxon>
        <taxon>Hypocreales</taxon>
        <taxon>Ophiocordycipitaceae</taxon>
        <taxon>Tolypocladium</taxon>
    </lineage>
</organism>
<dbReference type="EMBL" id="NRSZ01000965">
    <property type="protein sequence ID" value="PNY24143.1"/>
    <property type="molecule type" value="Genomic_DNA"/>
</dbReference>
<dbReference type="Proteomes" id="UP000236621">
    <property type="component" value="Unassembled WGS sequence"/>
</dbReference>
<name>A0A2K3Q9K3_9HYPO</name>